<dbReference type="EMBL" id="CACRXK020022116">
    <property type="protein sequence ID" value="CAB4036509.1"/>
    <property type="molecule type" value="Genomic_DNA"/>
</dbReference>
<dbReference type="PANTHER" id="PTHR22605">
    <property type="entry name" value="RZ-TYPE DOMAIN-CONTAINING PROTEIN"/>
    <property type="match status" value="1"/>
</dbReference>
<organism evidence="1 2">
    <name type="scientific">Paramuricea clavata</name>
    <name type="common">Red gorgonian</name>
    <name type="synonym">Violescent sea-whip</name>
    <dbReference type="NCBI Taxonomy" id="317549"/>
    <lineage>
        <taxon>Eukaryota</taxon>
        <taxon>Metazoa</taxon>
        <taxon>Cnidaria</taxon>
        <taxon>Anthozoa</taxon>
        <taxon>Octocorallia</taxon>
        <taxon>Malacalcyonacea</taxon>
        <taxon>Plexauridae</taxon>
        <taxon>Paramuricea</taxon>
    </lineage>
</organism>
<protein>
    <submittedName>
        <fullName evidence="1">Uncharacterized protein</fullName>
    </submittedName>
</protein>
<dbReference type="OrthoDB" id="2423195at2759"/>
<keyword evidence="2" id="KW-1185">Reference proteome</keyword>
<dbReference type="PANTHER" id="PTHR22605:SF16">
    <property type="entry name" value="E3 UBIQUITIN-PROTEIN LIGASE RNF213"/>
    <property type="match status" value="1"/>
</dbReference>
<sequence length="106" mass="11878">MSSLCPTIPVHGIAVNGDRVTRTLLTHAVKNDIPVSRIFHLDMSQSVVKGLDNFLFKLVILRVVKDHGGNVWRRKPTDMYVVEITTDKTFEILTAEDALPDGSYNQ</sequence>
<reference evidence="1" key="1">
    <citation type="submission" date="2020-04" db="EMBL/GenBank/DDBJ databases">
        <authorList>
            <person name="Alioto T."/>
            <person name="Alioto T."/>
            <person name="Gomez Garrido J."/>
        </authorList>
    </citation>
    <scope>NUCLEOTIDE SEQUENCE</scope>
    <source>
        <strain evidence="1">A484AB</strain>
    </source>
</reference>
<dbReference type="AlphaFoldDB" id="A0A7D9JV61"/>
<dbReference type="InterPro" id="IPR031248">
    <property type="entry name" value="RNF213"/>
</dbReference>
<proteinExistence type="predicted"/>
<name>A0A7D9JV61_PARCT</name>
<evidence type="ECO:0000313" key="2">
    <source>
        <dbReference type="Proteomes" id="UP001152795"/>
    </source>
</evidence>
<dbReference type="GO" id="GO:0016887">
    <property type="term" value="F:ATP hydrolysis activity"/>
    <property type="evidence" value="ECO:0007669"/>
    <property type="project" value="InterPro"/>
</dbReference>
<comment type="caution">
    <text evidence="1">The sequence shown here is derived from an EMBL/GenBank/DDBJ whole genome shotgun (WGS) entry which is preliminary data.</text>
</comment>
<evidence type="ECO:0000313" key="1">
    <source>
        <dbReference type="EMBL" id="CAB4036509.1"/>
    </source>
</evidence>
<feature type="non-terminal residue" evidence="1">
    <location>
        <position position="106"/>
    </location>
</feature>
<dbReference type="Proteomes" id="UP001152795">
    <property type="component" value="Unassembled WGS sequence"/>
</dbReference>
<dbReference type="GO" id="GO:0004842">
    <property type="term" value="F:ubiquitin-protein transferase activity"/>
    <property type="evidence" value="ECO:0007669"/>
    <property type="project" value="InterPro"/>
</dbReference>
<gene>
    <name evidence="1" type="ORF">PACLA_8A089076</name>
</gene>
<accession>A0A7D9JV61</accession>